<dbReference type="KEGG" id="caci:CLOAM1580"/>
<dbReference type="InterPro" id="IPR011051">
    <property type="entry name" value="RmlC_Cupin_sf"/>
</dbReference>
<dbReference type="EMBL" id="CU466930">
    <property type="protein sequence ID" value="CAO81419.1"/>
    <property type="molecule type" value="Genomic_DNA"/>
</dbReference>
<dbReference type="STRING" id="459349.CLOAM1580"/>
<dbReference type="Proteomes" id="UP000002019">
    <property type="component" value="Chromosome"/>
</dbReference>
<dbReference type="GO" id="GO:0005975">
    <property type="term" value="P:carbohydrate metabolic process"/>
    <property type="evidence" value="ECO:0007669"/>
    <property type="project" value="InterPro"/>
</dbReference>
<dbReference type="SUPFAM" id="SSF51182">
    <property type="entry name" value="RmlC-like cupins"/>
    <property type="match status" value="1"/>
</dbReference>
<comment type="cofactor">
    <cofactor evidence="8">
        <name>Zn(2+)</name>
        <dbReference type="ChEBI" id="CHEBI:29105"/>
    </cofactor>
    <text evidence="8">Binds 1 zinc ion per subunit.</text>
</comment>
<dbReference type="PIRSF" id="PIRSF001480">
    <property type="entry name" value="Mannose-6-phosphate_isomerase"/>
    <property type="match status" value="1"/>
</dbReference>
<dbReference type="Pfam" id="PF20511">
    <property type="entry name" value="PMI_typeI_cat"/>
    <property type="match status" value="1"/>
</dbReference>
<keyword evidence="6 12" id="KW-0413">Isomerase</keyword>
<keyword evidence="4 8" id="KW-0479">Metal-binding</keyword>
<evidence type="ECO:0000313" key="13">
    <source>
        <dbReference type="Proteomes" id="UP000002019"/>
    </source>
</evidence>
<sequence length="388" mass="43920">MPYLIKPSLQNYSWGDTKYLQELIGEQQEIGKPLAEIWFGAHPKAPSLAITEKGEIPMDKLLQDMPENMLGTEQNIALPFLLKILAAAEPLSLQVHPDKQTAQNGFRKEEQEGIPLNDPKRSFKDPNHKPELICALTPFIAMCGFRPFEEIIRNFHILGIIEIWQKFSAFNKNPSKNTLRDLFSQILESESSQLEEVMHCLEIIQPKLSPKLKFTCQICKHLNEFYPLDSGIVSPLLLNTFTLQPGQAIFLDAGILHSYIQGAGIEIMANSDNVIRGGLTPKYISREILFAITRFETYLPQLIHPYMKINELVSYPTPAEEFYLSRLILEGTYILDNLHKPLLVFCFKGSFTTDDGFSLERGKAMFISFAERPVTLSGSADLFIASIP</sequence>
<dbReference type="InterPro" id="IPR046458">
    <property type="entry name" value="PMI_typeI_hel"/>
</dbReference>
<comment type="similarity">
    <text evidence="2">Belongs to the mannose-6-phosphate isomerase type 1 family.</text>
</comment>
<evidence type="ECO:0000259" key="11">
    <source>
        <dbReference type="Pfam" id="PF20512"/>
    </source>
</evidence>
<dbReference type="OrthoDB" id="9792649at2"/>
<evidence type="ECO:0000256" key="7">
    <source>
        <dbReference type="PIRSR" id="PIRSR001480-1"/>
    </source>
</evidence>
<proteinExistence type="inferred from homology"/>
<dbReference type="GO" id="GO:0008270">
    <property type="term" value="F:zinc ion binding"/>
    <property type="evidence" value="ECO:0007669"/>
    <property type="project" value="InterPro"/>
</dbReference>
<dbReference type="PANTHER" id="PTHR10309">
    <property type="entry name" value="MANNOSE-6-PHOSPHATE ISOMERASE"/>
    <property type="match status" value="1"/>
</dbReference>
<dbReference type="eggNOG" id="COG1482">
    <property type="taxonomic scope" value="Bacteria"/>
</dbReference>
<protein>
    <recommendedName>
        <fullName evidence="3">mannose-6-phosphate isomerase</fullName>
        <ecNumber evidence="3">5.3.1.8</ecNumber>
    </recommendedName>
</protein>
<evidence type="ECO:0000256" key="6">
    <source>
        <dbReference type="ARBA" id="ARBA00023235"/>
    </source>
</evidence>
<feature type="domain" description="Phosphomannose isomerase type I helical insertion" evidence="11">
    <location>
        <begin position="171"/>
        <end position="238"/>
    </location>
</feature>
<evidence type="ECO:0000259" key="10">
    <source>
        <dbReference type="Pfam" id="PF20511"/>
    </source>
</evidence>
<evidence type="ECO:0000256" key="8">
    <source>
        <dbReference type="PIRSR" id="PIRSR001480-2"/>
    </source>
</evidence>
<feature type="binding site" evidence="8">
    <location>
        <position position="96"/>
    </location>
    <ligand>
        <name>Zn(2+)</name>
        <dbReference type="ChEBI" id="CHEBI:29105"/>
    </ligand>
</feature>
<evidence type="ECO:0000313" key="12">
    <source>
        <dbReference type="EMBL" id="CAO81419.1"/>
    </source>
</evidence>
<accession>B0VFX7</accession>
<evidence type="ECO:0000256" key="2">
    <source>
        <dbReference type="ARBA" id="ARBA00010772"/>
    </source>
</evidence>
<dbReference type="InterPro" id="IPR016305">
    <property type="entry name" value="Mannose-6-P_Isomerase"/>
</dbReference>
<dbReference type="RefSeq" id="WP_015425277.1">
    <property type="nucleotide sequence ID" value="NC_020449.1"/>
</dbReference>
<feature type="domain" description="Phosphomannose isomerase type I catalytic" evidence="10">
    <location>
        <begin position="5"/>
        <end position="147"/>
    </location>
</feature>
<comment type="catalytic activity">
    <reaction evidence="1">
        <text>D-mannose 6-phosphate = D-fructose 6-phosphate</text>
        <dbReference type="Rhea" id="RHEA:12356"/>
        <dbReference type="ChEBI" id="CHEBI:58735"/>
        <dbReference type="ChEBI" id="CHEBI:61527"/>
        <dbReference type="EC" id="5.3.1.8"/>
    </reaction>
</comment>
<dbReference type="PRINTS" id="PR00714">
    <property type="entry name" value="MAN6PISMRASE"/>
</dbReference>
<dbReference type="HOGENOM" id="CLU_026967_1_1_0"/>
<dbReference type="Pfam" id="PF20512">
    <property type="entry name" value="PMI_typeI_hel"/>
    <property type="match status" value="1"/>
</dbReference>
<reference evidence="12 13" key="1">
    <citation type="journal article" date="2008" name="J. Bacteriol.">
        <title>'Candidatus Cloacamonas acidaminovorans': genome sequence reconstruction provides a first glimpse of a new bacterial division.</title>
        <authorList>
            <person name="Pelletier E."/>
            <person name="Kreimeyer A."/>
            <person name="Bocs S."/>
            <person name="Rouy Z."/>
            <person name="Gyapay G."/>
            <person name="Chouari R."/>
            <person name="Riviere D."/>
            <person name="Ganesan A."/>
            <person name="Daegelen P."/>
            <person name="Sghir A."/>
            <person name="Cohen G.N."/>
            <person name="Medigue C."/>
            <person name="Weissenbach J."/>
            <person name="Le Paslier D."/>
        </authorList>
    </citation>
    <scope>NUCLEOTIDE SEQUENCE [LARGE SCALE GENOMIC DNA]</scope>
    <source>
        <strain evidence="13">Evry</strain>
    </source>
</reference>
<feature type="active site" evidence="7">
    <location>
        <position position="276"/>
    </location>
</feature>
<evidence type="ECO:0000256" key="3">
    <source>
        <dbReference type="ARBA" id="ARBA00011956"/>
    </source>
</evidence>
<dbReference type="Gene3D" id="1.10.441.10">
    <property type="entry name" value="Phosphomannose Isomerase, domain 2"/>
    <property type="match status" value="1"/>
</dbReference>
<dbReference type="InterPro" id="IPR046457">
    <property type="entry name" value="PMI_typeI_cat"/>
</dbReference>
<dbReference type="GO" id="GO:0009298">
    <property type="term" value="P:GDP-mannose biosynthetic process"/>
    <property type="evidence" value="ECO:0007669"/>
    <property type="project" value="InterPro"/>
</dbReference>
<name>B0VFX7_CLOAI</name>
<feature type="region of interest" description="Disordered" evidence="9">
    <location>
        <begin position="103"/>
        <end position="122"/>
    </location>
</feature>
<evidence type="ECO:0000256" key="4">
    <source>
        <dbReference type="ARBA" id="ARBA00022723"/>
    </source>
</evidence>
<dbReference type="AlphaFoldDB" id="B0VFX7"/>
<evidence type="ECO:0000256" key="1">
    <source>
        <dbReference type="ARBA" id="ARBA00000757"/>
    </source>
</evidence>
<feature type="binding site" evidence="8">
    <location>
        <position position="94"/>
    </location>
    <ligand>
        <name>Zn(2+)</name>
        <dbReference type="ChEBI" id="CHEBI:29105"/>
    </ligand>
</feature>
<dbReference type="PANTHER" id="PTHR10309:SF0">
    <property type="entry name" value="MANNOSE-6-PHOSPHATE ISOMERASE"/>
    <property type="match status" value="1"/>
</dbReference>
<dbReference type="InterPro" id="IPR014710">
    <property type="entry name" value="RmlC-like_jellyroll"/>
</dbReference>
<dbReference type="EC" id="5.3.1.8" evidence="3"/>
<gene>
    <name evidence="12" type="ordered locus">CLOAM1580</name>
</gene>
<dbReference type="NCBIfam" id="TIGR00218">
    <property type="entry name" value="manA"/>
    <property type="match status" value="1"/>
</dbReference>
<feature type="binding site" evidence="8">
    <location>
        <position position="131"/>
    </location>
    <ligand>
        <name>Zn(2+)</name>
        <dbReference type="ChEBI" id="CHEBI:29105"/>
    </ligand>
</feature>
<evidence type="ECO:0000256" key="5">
    <source>
        <dbReference type="ARBA" id="ARBA00022833"/>
    </source>
</evidence>
<keyword evidence="5 8" id="KW-0862">Zinc</keyword>
<evidence type="ECO:0000256" key="9">
    <source>
        <dbReference type="SAM" id="MobiDB-lite"/>
    </source>
</evidence>
<dbReference type="CDD" id="cd07011">
    <property type="entry name" value="cupin_PMI_type_I_N"/>
    <property type="match status" value="1"/>
</dbReference>
<dbReference type="GO" id="GO:0005829">
    <property type="term" value="C:cytosol"/>
    <property type="evidence" value="ECO:0007669"/>
    <property type="project" value="TreeGrafter"/>
</dbReference>
<organism evidence="12 13">
    <name type="scientific">Cloacimonas acidaminovorans (strain Evry)</name>
    <dbReference type="NCBI Taxonomy" id="459349"/>
    <lineage>
        <taxon>Bacteria</taxon>
        <taxon>Pseudomonadati</taxon>
        <taxon>Candidatus Cloacimonadota</taxon>
        <taxon>Candidatus Cloacimonadia</taxon>
        <taxon>Candidatus Cloacimonadales</taxon>
        <taxon>Candidatus Cloacimonadaceae</taxon>
        <taxon>Candidatus Cloacimonas</taxon>
    </lineage>
</organism>
<keyword evidence="13" id="KW-1185">Reference proteome</keyword>
<feature type="binding site" evidence="8">
    <location>
        <position position="257"/>
    </location>
    <ligand>
        <name>Zn(2+)</name>
        <dbReference type="ChEBI" id="CHEBI:29105"/>
    </ligand>
</feature>
<dbReference type="Gene3D" id="2.60.120.10">
    <property type="entry name" value="Jelly Rolls"/>
    <property type="match status" value="2"/>
</dbReference>
<dbReference type="InterPro" id="IPR001250">
    <property type="entry name" value="Man6P_Isoase-1"/>
</dbReference>
<dbReference type="GO" id="GO:0004476">
    <property type="term" value="F:mannose-6-phosphate isomerase activity"/>
    <property type="evidence" value="ECO:0007669"/>
    <property type="project" value="UniProtKB-EC"/>
</dbReference>